<evidence type="ECO:0000313" key="2">
    <source>
        <dbReference type="EMBL" id="KAF4728701.1"/>
    </source>
</evidence>
<feature type="non-terminal residue" evidence="2">
    <location>
        <position position="57"/>
    </location>
</feature>
<dbReference type="EMBL" id="JABANM010016897">
    <property type="protein sequence ID" value="KAF4728701.1"/>
    <property type="molecule type" value="Genomic_DNA"/>
</dbReference>
<proteinExistence type="predicted"/>
<dbReference type="AlphaFoldDB" id="A0A7J6S7F7"/>
<name>A0A7J6S7F7_PEROL</name>
<feature type="region of interest" description="Disordered" evidence="1">
    <location>
        <begin position="1"/>
        <end position="20"/>
    </location>
</feature>
<gene>
    <name evidence="2" type="ORF">FOZ62_018697</name>
</gene>
<evidence type="ECO:0000256" key="1">
    <source>
        <dbReference type="SAM" id="MobiDB-lite"/>
    </source>
</evidence>
<dbReference type="Proteomes" id="UP000574390">
    <property type="component" value="Unassembled WGS sequence"/>
</dbReference>
<sequence length="57" mass="6754">LSRLLRRQARSDVERKSGRRRNMVGTIVTLTASKPSSFRYRFQLFKRARATERPMLT</sequence>
<protein>
    <submittedName>
        <fullName evidence="2">Uncharacterized protein</fullName>
    </submittedName>
</protein>
<reference evidence="2 3" key="1">
    <citation type="submission" date="2020-04" db="EMBL/GenBank/DDBJ databases">
        <title>Perkinsus olseni comparative genomics.</title>
        <authorList>
            <person name="Bogema D.R."/>
        </authorList>
    </citation>
    <scope>NUCLEOTIDE SEQUENCE [LARGE SCALE GENOMIC DNA]</scope>
    <source>
        <strain evidence="2">ATCC PRA-205</strain>
    </source>
</reference>
<accession>A0A7J6S7F7</accession>
<feature type="non-terminal residue" evidence="2">
    <location>
        <position position="1"/>
    </location>
</feature>
<organism evidence="2 3">
    <name type="scientific">Perkinsus olseni</name>
    <name type="common">Perkinsus atlanticus</name>
    <dbReference type="NCBI Taxonomy" id="32597"/>
    <lineage>
        <taxon>Eukaryota</taxon>
        <taxon>Sar</taxon>
        <taxon>Alveolata</taxon>
        <taxon>Perkinsozoa</taxon>
        <taxon>Perkinsea</taxon>
        <taxon>Perkinsida</taxon>
        <taxon>Perkinsidae</taxon>
        <taxon>Perkinsus</taxon>
    </lineage>
</organism>
<comment type="caution">
    <text evidence="2">The sequence shown here is derived from an EMBL/GenBank/DDBJ whole genome shotgun (WGS) entry which is preliminary data.</text>
</comment>
<evidence type="ECO:0000313" key="3">
    <source>
        <dbReference type="Proteomes" id="UP000574390"/>
    </source>
</evidence>